<dbReference type="EMBL" id="AZDZ01000001">
    <property type="protein sequence ID" value="KRK81174.1"/>
    <property type="molecule type" value="Genomic_DNA"/>
</dbReference>
<comment type="caution">
    <text evidence="2">The sequence shown here is derived from an EMBL/GenBank/DDBJ whole genome shotgun (WGS) entry which is preliminary data.</text>
</comment>
<sequence length="201" mass="23080">MVSKSIQVLFIRIYTIIKLNLIFWALAFAGVLVAGIGPSVLTVSELYYTHGFDYREITFRSAWSKFKTNFKKGNTIFWTFAAVEILLSYSLYMSVQLHGLIFIISDFVIIAILLLAICLFWYVMNIQSGFVINYPNSLKLALAHFFYNFFDNVKEIIALIIIIGVTYRYKGLILFASVSAMILITHAVGKNWLKHVDEVYK</sequence>
<keyword evidence="3" id="KW-1185">Reference proteome</keyword>
<dbReference type="PATRIC" id="fig|1423775.4.peg.783"/>
<keyword evidence="1" id="KW-0472">Membrane</keyword>
<dbReference type="Proteomes" id="UP000051248">
    <property type="component" value="Unassembled WGS sequence"/>
</dbReference>
<accession>A0A0R1KC20</accession>
<gene>
    <name evidence="2" type="ORF">FD03_GL000766</name>
</gene>
<keyword evidence="1" id="KW-1133">Transmembrane helix</keyword>
<name>A0A0R1KC20_9LACO</name>
<dbReference type="RefSeq" id="WP_025023358.1">
    <property type="nucleotide sequence ID" value="NZ_AZDZ01000001.1"/>
</dbReference>
<evidence type="ECO:0000313" key="3">
    <source>
        <dbReference type="Proteomes" id="UP000051248"/>
    </source>
</evidence>
<feature type="transmembrane region" description="Helical" evidence="1">
    <location>
        <begin position="21"/>
        <end position="41"/>
    </location>
</feature>
<dbReference type="OrthoDB" id="1650985at2"/>
<feature type="transmembrane region" description="Helical" evidence="1">
    <location>
        <begin position="99"/>
        <end position="124"/>
    </location>
</feature>
<evidence type="ECO:0008006" key="4">
    <source>
        <dbReference type="Google" id="ProtNLM"/>
    </source>
</evidence>
<dbReference type="AlphaFoldDB" id="A0A0R1KC20"/>
<protein>
    <recommendedName>
        <fullName evidence="4">Integral membrane protein</fullName>
    </recommendedName>
</protein>
<dbReference type="Pfam" id="PF04854">
    <property type="entry name" value="DUF624"/>
    <property type="match status" value="1"/>
</dbReference>
<feature type="transmembrane region" description="Helical" evidence="1">
    <location>
        <begin position="172"/>
        <end position="189"/>
    </location>
</feature>
<dbReference type="eggNOG" id="COG5578">
    <property type="taxonomic scope" value="Bacteria"/>
</dbReference>
<organism evidence="2 3">
    <name type="scientific">Companilactobacillus nodensis DSM 19682 = JCM 14932 = NBRC 107160</name>
    <dbReference type="NCBI Taxonomy" id="1423775"/>
    <lineage>
        <taxon>Bacteria</taxon>
        <taxon>Bacillati</taxon>
        <taxon>Bacillota</taxon>
        <taxon>Bacilli</taxon>
        <taxon>Lactobacillales</taxon>
        <taxon>Lactobacillaceae</taxon>
        <taxon>Companilactobacillus</taxon>
    </lineage>
</organism>
<evidence type="ECO:0000313" key="2">
    <source>
        <dbReference type="EMBL" id="KRK81174.1"/>
    </source>
</evidence>
<feature type="transmembrane region" description="Helical" evidence="1">
    <location>
        <begin position="75"/>
        <end position="92"/>
    </location>
</feature>
<feature type="transmembrane region" description="Helical" evidence="1">
    <location>
        <begin position="144"/>
        <end position="165"/>
    </location>
</feature>
<dbReference type="InterPro" id="IPR006938">
    <property type="entry name" value="DUF624"/>
</dbReference>
<proteinExistence type="predicted"/>
<evidence type="ECO:0000256" key="1">
    <source>
        <dbReference type="SAM" id="Phobius"/>
    </source>
</evidence>
<reference evidence="2 3" key="1">
    <citation type="journal article" date="2015" name="Genome Announc.">
        <title>Expanding the biotechnology potential of lactobacilli through comparative genomics of 213 strains and associated genera.</title>
        <authorList>
            <person name="Sun Z."/>
            <person name="Harris H.M."/>
            <person name="McCann A."/>
            <person name="Guo C."/>
            <person name="Argimon S."/>
            <person name="Zhang W."/>
            <person name="Yang X."/>
            <person name="Jeffery I.B."/>
            <person name="Cooney J.C."/>
            <person name="Kagawa T.F."/>
            <person name="Liu W."/>
            <person name="Song Y."/>
            <person name="Salvetti E."/>
            <person name="Wrobel A."/>
            <person name="Rasinkangas P."/>
            <person name="Parkhill J."/>
            <person name="Rea M.C."/>
            <person name="O'Sullivan O."/>
            <person name="Ritari J."/>
            <person name="Douillard F.P."/>
            <person name="Paul Ross R."/>
            <person name="Yang R."/>
            <person name="Briner A.E."/>
            <person name="Felis G.E."/>
            <person name="de Vos W.M."/>
            <person name="Barrangou R."/>
            <person name="Klaenhammer T.R."/>
            <person name="Caufield P.W."/>
            <person name="Cui Y."/>
            <person name="Zhang H."/>
            <person name="O'Toole P.W."/>
        </authorList>
    </citation>
    <scope>NUCLEOTIDE SEQUENCE [LARGE SCALE GENOMIC DNA]</scope>
    <source>
        <strain evidence="2 3">DSM 19682</strain>
    </source>
</reference>
<keyword evidence="1" id="KW-0812">Transmembrane</keyword>
<dbReference type="STRING" id="1423775.FD03_GL000766"/>